<dbReference type="GO" id="GO:0008745">
    <property type="term" value="F:N-acetylmuramoyl-L-alanine amidase activity"/>
    <property type="evidence" value="ECO:0007669"/>
    <property type="project" value="UniProtKB-EC"/>
</dbReference>
<dbReference type="CDD" id="cd02696">
    <property type="entry name" value="MurNAc-LAA"/>
    <property type="match status" value="1"/>
</dbReference>
<sequence>MYNYTRFFILLLLGIILSGFGLKDNVLKGKVICIDAGHGGTAQTDLYRQGPTGEREEWVNLRVAILLKALLEAEGAKVVMTRTSDDFVPLATRSKIARENKAQLFLSIHHNATADSTVNFPIVYFHGKSSENKAGVAFGKEIARAMQSEFYEVKTPVSVVSDHTVFALEGASVLRNTYGIPGVLSEASFFTNPKEERQLKDPEHNRREAVAYLKAIRFFFSNKVEIIKDKDPNFVIPPFQGLQEAERMSEVAKKWLDDYRKGSLLMKSKDTAALQEAYELFTRSARSFPDSYVARQCHEQRVYLLKKLGKKEEARQEKLRSAEFYVK</sequence>
<gene>
    <name evidence="5" type="ordered locus">Phep_1245</name>
</gene>
<dbReference type="Proteomes" id="UP000000852">
    <property type="component" value="Chromosome"/>
</dbReference>
<dbReference type="SMART" id="SM00646">
    <property type="entry name" value="Ami_3"/>
    <property type="match status" value="1"/>
</dbReference>
<dbReference type="eggNOG" id="COG0860">
    <property type="taxonomic scope" value="Bacteria"/>
</dbReference>
<feature type="domain" description="MurNAc-LAA" evidence="4">
    <location>
        <begin position="94"/>
        <end position="217"/>
    </location>
</feature>
<evidence type="ECO:0000313" key="5">
    <source>
        <dbReference type="EMBL" id="ACU03461.1"/>
    </source>
</evidence>
<evidence type="ECO:0000313" key="6">
    <source>
        <dbReference type="Proteomes" id="UP000000852"/>
    </source>
</evidence>
<dbReference type="STRING" id="485917.Phep_1245"/>
<dbReference type="PANTHER" id="PTHR30404:SF0">
    <property type="entry name" value="N-ACETYLMURAMOYL-L-ALANINE AMIDASE AMIC"/>
    <property type="match status" value="1"/>
</dbReference>
<dbReference type="KEGG" id="phe:Phep_1245"/>
<dbReference type="HOGENOM" id="CLU_825985_0_0_10"/>
<reference evidence="5 6" key="1">
    <citation type="journal article" date="2009" name="Stand. Genomic Sci.">
        <title>Complete genome sequence of Pedobacter heparinus type strain (HIM 762-3).</title>
        <authorList>
            <person name="Han C."/>
            <person name="Spring S."/>
            <person name="Lapidus A."/>
            <person name="Del Rio T.G."/>
            <person name="Tice H."/>
            <person name="Copeland A."/>
            <person name="Cheng J.F."/>
            <person name="Lucas S."/>
            <person name="Chen F."/>
            <person name="Nolan M."/>
            <person name="Bruce D."/>
            <person name="Goodwin L."/>
            <person name="Pitluck S."/>
            <person name="Ivanova N."/>
            <person name="Mavromatis K."/>
            <person name="Mikhailova N."/>
            <person name="Pati A."/>
            <person name="Chen A."/>
            <person name="Palaniappan K."/>
            <person name="Land M."/>
            <person name="Hauser L."/>
            <person name="Chang Y.J."/>
            <person name="Jeffries C.C."/>
            <person name="Saunders E."/>
            <person name="Chertkov O."/>
            <person name="Brettin T."/>
            <person name="Goker M."/>
            <person name="Rohde M."/>
            <person name="Bristow J."/>
            <person name="Eisen J.A."/>
            <person name="Markowitz V."/>
            <person name="Hugenholtz P."/>
            <person name="Kyrpides N.C."/>
            <person name="Klenk H.P."/>
            <person name="Detter J.C."/>
        </authorList>
    </citation>
    <scope>NUCLEOTIDE SEQUENCE [LARGE SCALE GENOMIC DNA]</scope>
    <source>
        <strain evidence="6">ATCC 13125 / DSM 2366 / CIP 104194 / JCM 7457 / NBRC 12017 / NCIMB 9290 / NRRL B-14731 / HIM 762-3</strain>
    </source>
</reference>
<evidence type="ECO:0000256" key="3">
    <source>
        <dbReference type="ARBA" id="ARBA00022801"/>
    </source>
</evidence>
<dbReference type="OrthoDB" id="9772024at2"/>
<dbReference type="InterPro" id="IPR002508">
    <property type="entry name" value="MurNAc-LAA_cat"/>
</dbReference>
<dbReference type="PANTHER" id="PTHR30404">
    <property type="entry name" value="N-ACETYLMURAMOYL-L-ALANINE AMIDASE"/>
    <property type="match status" value="1"/>
</dbReference>
<dbReference type="RefSeq" id="WP_012781405.1">
    <property type="nucleotide sequence ID" value="NC_013061.1"/>
</dbReference>
<evidence type="ECO:0000256" key="1">
    <source>
        <dbReference type="ARBA" id="ARBA00001561"/>
    </source>
</evidence>
<dbReference type="GO" id="GO:0030288">
    <property type="term" value="C:outer membrane-bounded periplasmic space"/>
    <property type="evidence" value="ECO:0007669"/>
    <property type="project" value="TreeGrafter"/>
</dbReference>
<proteinExistence type="predicted"/>
<dbReference type="Gene3D" id="3.40.630.40">
    <property type="entry name" value="Zn-dependent exopeptidases"/>
    <property type="match status" value="1"/>
</dbReference>
<organism evidence="5 6">
    <name type="scientific">Pedobacter heparinus (strain ATCC 13125 / DSM 2366 / CIP 104194 / JCM 7457 / NBRC 12017 / NCIMB 9290 / NRRL B-14731 / HIM 762-3)</name>
    <dbReference type="NCBI Taxonomy" id="485917"/>
    <lineage>
        <taxon>Bacteria</taxon>
        <taxon>Pseudomonadati</taxon>
        <taxon>Bacteroidota</taxon>
        <taxon>Sphingobacteriia</taxon>
        <taxon>Sphingobacteriales</taxon>
        <taxon>Sphingobacteriaceae</taxon>
        <taxon>Pedobacter</taxon>
    </lineage>
</organism>
<dbReference type="EC" id="3.5.1.28" evidence="2"/>
<dbReference type="AlphaFoldDB" id="C6XSB6"/>
<accession>C6XSB6</accession>
<keyword evidence="6" id="KW-1185">Reference proteome</keyword>
<name>C6XSB6_PEDHD</name>
<evidence type="ECO:0000256" key="2">
    <source>
        <dbReference type="ARBA" id="ARBA00011901"/>
    </source>
</evidence>
<dbReference type="EMBL" id="CP001681">
    <property type="protein sequence ID" value="ACU03461.1"/>
    <property type="molecule type" value="Genomic_DNA"/>
</dbReference>
<evidence type="ECO:0000259" key="4">
    <source>
        <dbReference type="SMART" id="SM00646"/>
    </source>
</evidence>
<dbReference type="InterPro" id="IPR050695">
    <property type="entry name" value="N-acetylmuramoyl_amidase_3"/>
</dbReference>
<protein>
    <recommendedName>
        <fullName evidence="2">N-acetylmuramoyl-L-alanine amidase</fullName>
        <ecNumber evidence="2">3.5.1.28</ecNumber>
    </recommendedName>
</protein>
<dbReference type="Pfam" id="PF01520">
    <property type="entry name" value="Amidase_3"/>
    <property type="match status" value="1"/>
</dbReference>
<dbReference type="SUPFAM" id="SSF53187">
    <property type="entry name" value="Zn-dependent exopeptidases"/>
    <property type="match status" value="1"/>
</dbReference>
<comment type="catalytic activity">
    <reaction evidence="1">
        <text>Hydrolyzes the link between N-acetylmuramoyl residues and L-amino acid residues in certain cell-wall glycopeptides.</text>
        <dbReference type="EC" id="3.5.1.28"/>
    </reaction>
</comment>
<dbReference type="GO" id="GO:0009253">
    <property type="term" value="P:peptidoglycan catabolic process"/>
    <property type="evidence" value="ECO:0007669"/>
    <property type="project" value="InterPro"/>
</dbReference>
<keyword evidence="3 5" id="KW-0378">Hydrolase</keyword>